<dbReference type="EMBL" id="RWJN01000035">
    <property type="protein sequence ID" value="TCD69717.1"/>
    <property type="molecule type" value="Genomic_DNA"/>
</dbReference>
<dbReference type="InterPro" id="IPR029058">
    <property type="entry name" value="AB_hydrolase_fold"/>
</dbReference>
<evidence type="ECO:0000256" key="2">
    <source>
        <dbReference type="PIRSR" id="PIRSR005211-1"/>
    </source>
</evidence>
<keyword evidence="6" id="KW-1185">Reference proteome</keyword>
<evidence type="ECO:0000259" key="4">
    <source>
        <dbReference type="Pfam" id="PF00561"/>
    </source>
</evidence>
<evidence type="ECO:0000256" key="3">
    <source>
        <dbReference type="SAM" id="SignalP"/>
    </source>
</evidence>
<dbReference type="PANTHER" id="PTHR10794">
    <property type="entry name" value="ABHYDROLASE DOMAIN-CONTAINING PROTEIN"/>
    <property type="match status" value="1"/>
</dbReference>
<sequence>MGAFLSLFMAAAFRPRLYFAADPAFIGVRKVPNSKQIENASLSDLVTAQCPTLLKQFRPAWWLTGGHLQTFWSAIGDFTKVDKVEYERTLLRTVDGGTLGLDFTGPPNSELLAETTPVIVVLHGLTGGSHESYVRAILAPACTTVDRGGLGYRAVVVNFRGCAGVPLTSPRLYSGGTTDDIRTALMYISSLYPNAPLLGIGFSLGANVLTRYLAEEGERSRLNAGCVLASPWDFVANIEALDSTLFRRVVYSRTLGQNLVTLANRHVDALAKFPDSPMTAALPAVRSMNRPLLTEFDQAMTRLCGGPSPPFPFPSARDYYVWASSHNLLPKIRVPLLAINAADDPLVPRLPVDTDRYTLSPWVVFSVTAEGGHLGWFEKDNSSRFGVKRWITKPVLEWMQLMGEVAVDTRRMIPLRQADGFTKEEGRDDIGYLQVEGGGHVVGVEDQDGLLAGL</sequence>
<proteinExistence type="inferred from homology"/>
<accession>A0A4V2MXD6</accession>
<name>A0A4V2MXD6_9APHY</name>
<dbReference type="OrthoDB" id="5954035at2759"/>
<dbReference type="STRING" id="92696.A0A4V2MXD6"/>
<protein>
    <recommendedName>
        <fullName evidence="4">AB hydrolase-1 domain-containing protein</fullName>
    </recommendedName>
</protein>
<dbReference type="GO" id="GO:0051792">
    <property type="term" value="P:medium-chain fatty acid biosynthetic process"/>
    <property type="evidence" value="ECO:0007669"/>
    <property type="project" value="TreeGrafter"/>
</dbReference>
<feature type="active site" description="Charge relay system" evidence="2">
    <location>
        <position position="373"/>
    </location>
</feature>
<dbReference type="SUPFAM" id="SSF53474">
    <property type="entry name" value="alpha/beta-Hydrolases"/>
    <property type="match status" value="1"/>
</dbReference>
<evidence type="ECO:0000256" key="1">
    <source>
        <dbReference type="ARBA" id="ARBA00010884"/>
    </source>
</evidence>
<feature type="domain" description="AB hydrolase-1" evidence="4">
    <location>
        <begin position="117"/>
        <end position="351"/>
    </location>
</feature>
<evidence type="ECO:0000313" key="6">
    <source>
        <dbReference type="Proteomes" id="UP000292702"/>
    </source>
</evidence>
<dbReference type="InterPro" id="IPR000073">
    <property type="entry name" value="AB_hydrolase_1"/>
</dbReference>
<feature type="active site" description="Charge relay system" evidence="2">
    <location>
        <position position="344"/>
    </location>
</feature>
<feature type="chain" id="PRO_5020934834" description="AB hydrolase-1 domain-containing protein" evidence="3">
    <location>
        <begin position="21"/>
        <end position="454"/>
    </location>
</feature>
<keyword evidence="3" id="KW-0732">Signal</keyword>
<dbReference type="Pfam" id="PF00561">
    <property type="entry name" value="Abhydrolase_1"/>
    <property type="match status" value="1"/>
</dbReference>
<dbReference type="Gene3D" id="3.40.50.1820">
    <property type="entry name" value="alpha/beta hydrolase"/>
    <property type="match status" value="1"/>
</dbReference>
<dbReference type="Proteomes" id="UP000292702">
    <property type="component" value="Unassembled WGS sequence"/>
</dbReference>
<gene>
    <name evidence="5" type="ORF">EIP91_006484</name>
</gene>
<dbReference type="InterPro" id="IPR012020">
    <property type="entry name" value="ABHD4"/>
</dbReference>
<dbReference type="GO" id="GO:0047372">
    <property type="term" value="F:monoacylglycerol lipase activity"/>
    <property type="evidence" value="ECO:0007669"/>
    <property type="project" value="TreeGrafter"/>
</dbReference>
<organism evidence="5 6">
    <name type="scientific">Steccherinum ochraceum</name>
    <dbReference type="NCBI Taxonomy" id="92696"/>
    <lineage>
        <taxon>Eukaryota</taxon>
        <taxon>Fungi</taxon>
        <taxon>Dikarya</taxon>
        <taxon>Basidiomycota</taxon>
        <taxon>Agaricomycotina</taxon>
        <taxon>Agaricomycetes</taxon>
        <taxon>Polyporales</taxon>
        <taxon>Steccherinaceae</taxon>
        <taxon>Steccherinum</taxon>
    </lineage>
</organism>
<dbReference type="InterPro" id="IPR050960">
    <property type="entry name" value="AB_hydrolase_4_sf"/>
</dbReference>
<reference evidence="5 6" key="1">
    <citation type="submission" date="2018-11" db="EMBL/GenBank/DDBJ databases">
        <title>Genome assembly of Steccherinum ochraceum LE-BIN_3174, the white-rot fungus of the Steccherinaceae family (The Residual Polyporoid clade, Polyporales, Basidiomycota).</title>
        <authorList>
            <person name="Fedorova T.V."/>
            <person name="Glazunova O.A."/>
            <person name="Landesman E.O."/>
            <person name="Moiseenko K.V."/>
            <person name="Psurtseva N.V."/>
            <person name="Savinova O.S."/>
            <person name="Shakhova N.V."/>
            <person name="Tyazhelova T.V."/>
            <person name="Vasina D.V."/>
        </authorList>
    </citation>
    <scope>NUCLEOTIDE SEQUENCE [LARGE SCALE GENOMIC DNA]</scope>
    <source>
        <strain evidence="5 6">LE-BIN_3174</strain>
    </source>
</reference>
<dbReference type="AlphaFoldDB" id="A0A4V2MXD6"/>
<dbReference type="PIRSF" id="PIRSF005211">
    <property type="entry name" value="Ab_hydro_YheT"/>
    <property type="match status" value="1"/>
</dbReference>
<feature type="signal peptide" evidence="3">
    <location>
        <begin position="1"/>
        <end position="20"/>
    </location>
</feature>
<evidence type="ECO:0000313" key="5">
    <source>
        <dbReference type="EMBL" id="TCD69717.1"/>
    </source>
</evidence>
<comment type="similarity">
    <text evidence="1">Belongs to the AB hydrolase superfamily. AB hydrolase 4 family.</text>
</comment>
<comment type="caution">
    <text evidence="5">The sequence shown here is derived from an EMBL/GenBank/DDBJ whole genome shotgun (WGS) entry which is preliminary data.</text>
</comment>
<dbReference type="GO" id="GO:0008126">
    <property type="term" value="F:acetylesterase activity"/>
    <property type="evidence" value="ECO:0007669"/>
    <property type="project" value="TreeGrafter"/>
</dbReference>
<dbReference type="PANTHER" id="PTHR10794:SF63">
    <property type="entry name" value="ALPHA_BETA HYDROLASE 1, ISOFORM A"/>
    <property type="match status" value="1"/>
</dbReference>
<dbReference type="GO" id="GO:0051793">
    <property type="term" value="P:medium-chain fatty acid catabolic process"/>
    <property type="evidence" value="ECO:0007669"/>
    <property type="project" value="TreeGrafter"/>
</dbReference>
<feature type="active site" description="Charge relay system" evidence="2">
    <location>
        <position position="203"/>
    </location>
</feature>